<keyword evidence="2" id="KW-0472">Membrane</keyword>
<dbReference type="EMBL" id="MT142700">
    <property type="protein sequence ID" value="QJA87362.1"/>
    <property type="molecule type" value="Genomic_DNA"/>
</dbReference>
<sequence length="706" mass="73902">MAETLTELVAKISVDATNLKSGLRAADGSIGSFVSKNAAGLRSLGVAFTAMGGAIVGGLAASTKAAVTFESAFAGVRKTVDATEGEFAVLRQGIRDLAKELPLTHSEIAGIAEAAGQLGIEKESILGFAKVMAQLGMTTNMASDEAATALARFANITQMSQDSFGKLGAVIVDLGNNFATTEGEIVEMAMRLAGAANTVGMTEAQIMGMAAALSSVGIKAELGGTAFAKVMLEMNSAVASGGDKLKAWADVAGVSADKFKEKFKTDAAGSVMDLIASVGRLQESGADVTGVLEGMGLGGIRLTDALLRAAGAGDLFTEAQILANKAWEENTALTEEAGKRLETTASRMGILKNTMVDLGITIGEFIVPILKVLVEKIMPIVESIQAWIKEYPALARFTFIVVGIIGGLLLVLGPLLIMLPSLISLIGILTTVLPFLGVAFAVLLGPVGLIILGITALIAIGILVVKNWDWIKDKAVAVWGDIKRFFQSLNPWNWIKEGWDNFTKGISGVLKNIFGGSIVEDWTAGLKGFLGSQDLSSQGKSMFDSFGEGAIESMVETMDTTKGFISDLQAIIEGKAMYATAAEGRPSLTEYIGSQAGRAELAGRMAEGGISKREAISDMQEEVYGFGLPGYAKGGIVPGPIGAPQLATVHGGETIIPANESIGGVTVNFTQPVFFDREDTLNKFVDMIRKGIQRQDRLRFGGAYNG</sequence>
<dbReference type="AlphaFoldDB" id="A0A6M3L0I6"/>
<feature type="domain" description="Phage tail tape measure protein" evidence="3">
    <location>
        <begin position="92"/>
        <end position="283"/>
    </location>
</feature>
<reference evidence="4" key="1">
    <citation type="submission" date="2020-03" db="EMBL/GenBank/DDBJ databases">
        <title>The deep terrestrial virosphere.</title>
        <authorList>
            <person name="Holmfeldt K."/>
            <person name="Nilsson E."/>
            <person name="Simone D."/>
            <person name="Lopez-Fernandez M."/>
            <person name="Wu X."/>
            <person name="de Brujin I."/>
            <person name="Lundin D."/>
            <person name="Andersson A."/>
            <person name="Bertilsson S."/>
            <person name="Dopson M."/>
        </authorList>
    </citation>
    <scope>NUCLEOTIDE SEQUENCE</scope>
    <source>
        <strain evidence="4">MM415B03008</strain>
    </source>
</reference>
<evidence type="ECO:0000313" key="4">
    <source>
        <dbReference type="EMBL" id="QJA87362.1"/>
    </source>
</evidence>
<keyword evidence="1" id="KW-1188">Viral release from host cell</keyword>
<organism evidence="4">
    <name type="scientific">viral metagenome</name>
    <dbReference type="NCBI Taxonomy" id="1070528"/>
    <lineage>
        <taxon>unclassified sequences</taxon>
        <taxon>metagenomes</taxon>
        <taxon>organismal metagenomes</taxon>
    </lineage>
</organism>
<accession>A0A6M3L0I6</accession>
<feature type="transmembrane region" description="Helical" evidence="2">
    <location>
        <begin position="422"/>
        <end position="441"/>
    </location>
</feature>
<evidence type="ECO:0000256" key="1">
    <source>
        <dbReference type="ARBA" id="ARBA00022612"/>
    </source>
</evidence>
<dbReference type="PANTHER" id="PTHR37813">
    <property type="entry name" value="FELS-2 PROPHAGE PROTEIN"/>
    <property type="match status" value="1"/>
</dbReference>
<evidence type="ECO:0000256" key="2">
    <source>
        <dbReference type="SAM" id="Phobius"/>
    </source>
</evidence>
<dbReference type="InterPro" id="IPR010090">
    <property type="entry name" value="Phage_tape_meas"/>
</dbReference>
<keyword evidence="2" id="KW-0812">Transmembrane</keyword>
<name>A0A6M3L0I6_9ZZZZ</name>
<dbReference type="NCBIfam" id="TIGR01760">
    <property type="entry name" value="tape_meas_TP901"/>
    <property type="match status" value="1"/>
</dbReference>
<dbReference type="PANTHER" id="PTHR37813:SF1">
    <property type="entry name" value="FELS-2 PROPHAGE PROTEIN"/>
    <property type="match status" value="1"/>
</dbReference>
<proteinExistence type="predicted"/>
<keyword evidence="2" id="KW-1133">Transmembrane helix</keyword>
<evidence type="ECO:0000259" key="3">
    <source>
        <dbReference type="Pfam" id="PF10145"/>
    </source>
</evidence>
<feature type="transmembrane region" description="Helical" evidence="2">
    <location>
        <begin position="394"/>
        <end position="415"/>
    </location>
</feature>
<protein>
    <submittedName>
        <fullName evidence="4">Putative tail protein</fullName>
    </submittedName>
</protein>
<dbReference type="Pfam" id="PF10145">
    <property type="entry name" value="PhageMin_Tail"/>
    <property type="match status" value="1"/>
</dbReference>
<feature type="transmembrane region" description="Helical" evidence="2">
    <location>
        <begin position="447"/>
        <end position="465"/>
    </location>
</feature>
<gene>
    <name evidence="4" type="ORF">MM415B03008_0004</name>
</gene>